<keyword evidence="1" id="KW-0732">Signal</keyword>
<dbReference type="AlphaFoldDB" id="A0A1Y1HVG3"/>
<sequence length="182" mass="17796">MMAFKPLAGLAFVLMTVTTIHLQVRGAAAAFGSSQTLHSRVSSSSSSVASSAGGVTVTSSTVNGFTQLSFTTPDGLSCATTAPAGVWTCTQGGSPVMTVPVASLPLGICSPTTLTPGGTTTTVVGTGPPGQLSFTGPGGLLCTSNATGGWTCIRDGGQVTSIPVAALPQGALLFESVTSANA</sequence>
<gene>
    <name evidence="2" type="ORF">KFL_000390180</name>
</gene>
<reference evidence="2 3" key="1">
    <citation type="journal article" date="2014" name="Nat. Commun.">
        <title>Klebsormidium flaccidum genome reveals primary factors for plant terrestrial adaptation.</title>
        <authorList>
            <person name="Hori K."/>
            <person name="Maruyama F."/>
            <person name="Fujisawa T."/>
            <person name="Togashi T."/>
            <person name="Yamamoto N."/>
            <person name="Seo M."/>
            <person name="Sato S."/>
            <person name="Yamada T."/>
            <person name="Mori H."/>
            <person name="Tajima N."/>
            <person name="Moriyama T."/>
            <person name="Ikeuchi M."/>
            <person name="Watanabe M."/>
            <person name="Wada H."/>
            <person name="Kobayashi K."/>
            <person name="Saito M."/>
            <person name="Masuda T."/>
            <person name="Sasaki-Sekimoto Y."/>
            <person name="Mashiguchi K."/>
            <person name="Awai K."/>
            <person name="Shimojima M."/>
            <person name="Masuda S."/>
            <person name="Iwai M."/>
            <person name="Nobusawa T."/>
            <person name="Narise T."/>
            <person name="Kondo S."/>
            <person name="Saito H."/>
            <person name="Sato R."/>
            <person name="Murakawa M."/>
            <person name="Ihara Y."/>
            <person name="Oshima-Yamada Y."/>
            <person name="Ohtaka K."/>
            <person name="Satoh M."/>
            <person name="Sonobe K."/>
            <person name="Ishii M."/>
            <person name="Ohtani R."/>
            <person name="Kanamori-Sato M."/>
            <person name="Honoki R."/>
            <person name="Miyazaki D."/>
            <person name="Mochizuki H."/>
            <person name="Umetsu J."/>
            <person name="Higashi K."/>
            <person name="Shibata D."/>
            <person name="Kamiya Y."/>
            <person name="Sato N."/>
            <person name="Nakamura Y."/>
            <person name="Tabata S."/>
            <person name="Ida S."/>
            <person name="Kurokawa K."/>
            <person name="Ohta H."/>
        </authorList>
    </citation>
    <scope>NUCLEOTIDE SEQUENCE [LARGE SCALE GENOMIC DNA]</scope>
    <source>
        <strain evidence="2 3">NIES-2285</strain>
    </source>
</reference>
<evidence type="ECO:0000313" key="2">
    <source>
        <dbReference type="EMBL" id="GAQ79828.1"/>
    </source>
</evidence>
<dbReference type="EMBL" id="DF236988">
    <property type="protein sequence ID" value="GAQ79828.1"/>
    <property type="molecule type" value="Genomic_DNA"/>
</dbReference>
<dbReference type="Proteomes" id="UP000054558">
    <property type="component" value="Unassembled WGS sequence"/>
</dbReference>
<feature type="signal peptide" evidence="1">
    <location>
        <begin position="1"/>
        <end position="29"/>
    </location>
</feature>
<evidence type="ECO:0000313" key="3">
    <source>
        <dbReference type="Proteomes" id="UP000054558"/>
    </source>
</evidence>
<feature type="chain" id="PRO_5012620921" evidence="1">
    <location>
        <begin position="30"/>
        <end position="182"/>
    </location>
</feature>
<accession>A0A1Y1HVG3</accession>
<proteinExistence type="predicted"/>
<organism evidence="2 3">
    <name type="scientific">Klebsormidium nitens</name>
    <name type="common">Green alga</name>
    <name type="synonym">Ulothrix nitens</name>
    <dbReference type="NCBI Taxonomy" id="105231"/>
    <lineage>
        <taxon>Eukaryota</taxon>
        <taxon>Viridiplantae</taxon>
        <taxon>Streptophyta</taxon>
        <taxon>Klebsormidiophyceae</taxon>
        <taxon>Klebsormidiales</taxon>
        <taxon>Klebsormidiaceae</taxon>
        <taxon>Klebsormidium</taxon>
    </lineage>
</organism>
<evidence type="ECO:0000256" key="1">
    <source>
        <dbReference type="SAM" id="SignalP"/>
    </source>
</evidence>
<keyword evidence="3" id="KW-1185">Reference proteome</keyword>
<protein>
    <submittedName>
        <fullName evidence="2">Uncharacterized protein</fullName>
    </submittedName>
</protein>
<name>A0A1Y1HVG3_KLENI</name>